<gene>
    <name evidence="1" type="ORF">ZIOFF_064756</name>
</gene>
<organism evidence="1 2">
    <name type="scientific">Zingiber officinale</name>
    <name type="common">Ginger</name>
    <name type="synonym">Amomum zingiber</name>
    <dbReference type="NCBI Taxonomy" id="94328"/>
    <lineage>
        <taxon>Eukaryota</taxon>
        <taxon>Viridiplantae</taxon>
        <taxon>Streptophyta</taxon>
        <taxon>Embryophyta</taxon>
        <taxon>Tracheophyta</taxon>
        <taxon>Spermatophyta</taxon>
        <taxon>Magnoliopsida</taxon>
        <taxon>Liliopsida</taxon>
        <taxon>Zingiberales</taxon>
        <taxon>Zingiberaceae</taxon>
        <taxon>Zingiber</taxon>
    </lineage>
</organism>
<protein>
    <submittedName>
        <fullName evidence="1">Uncharacterized protein</fullName>
    </submittedName>
</protein>
<dbReference type="AlphaFoldDB" id="A0A8J5EZI7"/>
<dbReference type="EMBL" id="JACMSC010000018">
    <property type="protein sequence ID" value="KAG6475528.1"/>
    <property type="molecule type" value="Genomic_DNA"/>
</dbReference>
<reference evidence="1 2" key="1">
    <citation type="submission" date="2020-08" db="EMBL/GenBank/DDBJ databases">
        <title>Plant Genome Project.</title>
        <authorList>
            <person name="Zhang R.-G."/>
        </authorList>
    </citation>
    <scope>NUCLEOTIDE SEQUENCE [LARGE SCALE GENOMIC DNA]</scope>
    <source>
        <tissue evidence="1">Rhizome</tissue>
    </source>
</reference>
<name>A0A8J5EZI7_ZINOF</name>
<keyword evidence="2" id="KW-1185">Reference proteome</keyword>
<comment type="caution">
    <text evidence="1">The sequence shown here is derived from an EMBL/GenBank/DDBJ whole genome shotgun (WGS) entry which is preliminary data.</text>
</comment>
<accession>A0A8J5EZI7</accession>
<evidence type="ECO:0000313" key="2">
    <source>
        <dbReference type="Proteomes" id="UP000734854"/>
    </source>
</evidence>
<dbReference type="Proteomes" id="UP000734854">
    <property type="component" value="Unassembled WGS sequence"/>
</dbReference>
<proteinExistence type="predicted"/>
<sequence length="148" mass="15612">MATLPSRHLSSSSAPSPLLPPLPSPCYLHSLAERCCQGPRLSSSSSSSPHKSARPFRASASLYSGGRPLDTQTLIVTAATIAAVSLSLFLGLKGDPVPCERCGGNGIIILLDLYSVKNVAVPDTQGGCETIVNVFTARNQKYRRVMIS</sequence>
<evidence type="ECO:0000313" key="1">
    <source>
        <dbReference type="EMBL" id="KAG6475528.1"/>
    </source>
</evidence>